<evidence type="ECO:0000259" key="2">
    <source>
        <dbReference type="PROSITE" id="PS50093"/>
    </source>
</evidence>
<accession>A0A1H4KRZ3</accession>
<dbReference type="AlphaFoldDB" id="A0A1H4KRZ3"/>
<dbReference type="InterPro" id="IPR000601">
    <property type="entry name" value="PKD_dom"/>
</dbReference>
<dbReference type="Proteomes" id="UP000198742">
    <property type="component" value="Unassembled WGS sequence"/>
</dbReference>
<dbReference type="EMBL" id="FNRT01000002">
    <property type="protein sequence ID" value="SEB60895.1"/>
    <property type="molecule type" value="Genomic_DNA"/>
</dbReference>
<organism evidence="3 4">
    <name type="scientific">Nocardioides exalbidus</name>
    <dbReference type="NCBI Taxonomy" id="402596"/>
    <lineage>
        <taxon>Bacteria</taxon>
        <taxon>Bacillati</taxon>
        <taxon>Actinomycetota</taxon>
        <taxon>Actinomycetes</taxon>
        <taxon>Propionibacteriales</taxon>
        <taxon>Nocardioidaceae</taxon>
        <taxon>Nocardioides</taxon>
    </lineage>
</organism>
<feature type="chain" id="PRO_5011593127" description="PKD domain-containing protein" evidence="1">
    <location>
        <begin position="19"/>
        <end position="249"/>
    </location>
</feature>
<feature type="signal peptide" evidence="1">
    <location>
        <begin position="1"/>
        <end position="18"/>
    </location>
</feature>
<evidence type="ECO:0000313" key="4">
    <source>
        <dbReference type="Proteomes" id="UP000198742"/>
    </source>
</evidence>
<proteinExistence type="predicted"/>
<gene>
    <name evidence="3" type="ORF">SAMN04489844_0667</name>
</gene>
<evidence type="ECO:0000313" key="3">
    <source>
        <dbReference type="EMBL" id="SEB60895.1"/>
    </source>
</evidence>
<keyword evidence="4" id="KW-1185">Reference proteome</keyword>
<name>A0A1H4KRZ3_9ACTN</name>
<keyword evidence="1" id="KW-0732">Signal</keyword>
<dbReference type="STRING" id="402596.SAMN04489844_0667"/>
<protein>
    <recommendedName>
        <fullName evidence="2">PKD domain-containing protein</fullName>
    </recommendedName>
</protein>
<sequence length="249" mass="26683">MLVAALLITPAVSSPASAEPSPCITVGWEQADAECQWTYADYSSSSGSGDGHTWVVTIQCSNGGICAEHVECLENGEEGFVHDVYMDGTDVGDVCVPESQVEEVNIAELAIREFKRLTWPSSELVVQPPGGKTLVNLETNFYTTNDQVSTRTVTLAGRRVEIRAMPSYTFKFGDGQSTATTNPGRPHPNLDVTHVYLATGDVVVSVDTTYAGQFRIGDGDWQSIPDALTVAGAGSDLRVVEALPQLVIR</sequence>
<feature type="domain" description="PKD" evidence="2">
    <location>
        <begin position="167"/>
        <end position="209"/>
    </location>
</feature>
<dbReference type="PROSITE" id="PS50093">
    <property type="entry name" value="PKD"/>
    <property type="match status" value="1"/>
</dbReference>
<evidence type="ECO:0000256" key="1">
    <source>
        <dbReference type="SAM" id="SignalP"/>
    </source>
</evidence>
<reference evidence="4" key="1">
    <citation type="submission" date="2016-10" db="EMBL/GenBank/DDBJ databases">
        <authorList>
            <person name="Varghese N."/>
            <person name="Submissions S."/>
        </authorList>
    </citation>
    <scope>NUCLEOTIDE SEQUENCE [LARGE SCALE GENOMIC DNA]</scope>
    <source>
        <strain evidence="4">DSM 22017</strain>
    </source>
</reference>